<organism evidence="2 3">
    <name type="scientific">Mycolicibacterium brisbanense</name>
    <dbReference type="NCBI Taxonomy" id="146020"/>
    <lineage>
        <taxon>Bacteria</taxon>
        <taxon>Bacillati</taxon>
        <taxon>Actinomycetota</taxon>
        <taxon>Actinomycetes</taxon>
        <taxon>Mycobacteriales</taxon>
        <taxon>Mycobacteriaceae</taxon>
        <taxon>Mycolicibacterium</taxon>
    </lineage>
</organism>
<reference evidence="3" key="2">
    <citation type="submission" date="2016-02" db="EMBL/GenBank/DDBJ databases">
        <title>Draft genome sequence of five rapidly growing Mycobacterium species.</title>
        <authorList>
            <person name="Katahira K."/>
            <person name="Gotou Y."/>
            <person name="Iida K."/>
            <person name="Ogura Y."/>
            <person name="Hayashi T."/>
        </authorList>
    </citation>
    <scope>NUCLEOTIDE SEQUENCE [LARGE SCALE GENOMIC DNA]</scope>
    <source>
        <strain evidence="3">JCM15654</strain>
    </source>
</reference>
<name>A0A124E0J7_9MYCO</name>
<evidence type="ECO:0000313" key="2">
    <source>
        <dbReference type="EMBL" id="GAS90710.1"/>
    </source>
</evidence>
<protein>
    <recommendedName>
        <fullName evidence="1">TIR domain-containing protein</fullName>
    </recommendedName>
</protein>
<dbReference type="InterPro" id="IPR000157">
    <property type="entry name" value="TIR_dom"/>
</dbReference>
<dbReference type="EMBL" id="BCSX01000041">
    <property type="protein sequence ID" value="GAS90710.1"/>
    <property type="molecule type" value="Genomic_DNA"/>
</dbReference>
<evidence type="ECO:0000313" key="3">
    <source>
        <dbReference type="Proteomes" id="UP000069620"/>
    </source>
</evidence>
<comment type="caution">
    <text evidence="2">The sequence shown here is derived from an EMBL/GenBank/DDBJ whole genome shotgun (WGS) entry which is preliminary data.</text>
</comment>
<evidence type="ECO:0000259" key="1">
    <source>
        <dbReference type="Pfam" id="PF13676"/>
    </source>
</evidence>
<reference evidence="3" key="1">
    <citation type="journal article" date="2016" name="Genome Announc.">
        <title>Draft Genome Sequences of Five Rapidly Growing Mycobacterium Species, M. thermoresistibile, M. fortuitum subsp. acetamidolyticum, M. canariasense, M. brisbanense, and M. novocastrense.</title>
        <authorList>
            <person name="Katahira K."/>
            <person name="Ogura Y."/>
            <person name="Gotoh Y."/>
            <person name="Hayashi T."/>
        </authorList>
    </citation>
    <scope>NUCLEOTIDE SEQUENCE [LARGE SCALE GENOMIC DNA]</scope>
    <source>
        <strain evidence="3">JCM15654</strain>
    </source>
</reference>
<dbReference type="OrthoDB" id="4760057at2"/>
<dbReference type="RefSeq" id="WP_062830793.1">
    <property type="nucleotide sequence ID" value="NZ_BCSX01000041.1"/>
</dbReference>
<keyword evidence="3" id="KW-1185">Reference proteome</keyword>
<dbReference type="Proteomes" id="UP000069620">
    <property type="component" value="Unassembled WGS sequence"/>
</dbReference>
<accession>A0A124E0J7</accession>
<dbReference type="SUPFAM" id="SSF52200">
    <property type="entry name" value="Toll/Interleukin receptor TIR domain"/>
    <property type="match status" value="1"/>
</dbReference>
<proteinExistence type="predicted"/>
<dbReference type="Pfam" id="PF13676">
    <property type="entry name" value="TIR_2"/>
    <property type="match status" value="1"/>
</dbReference>
<dbReference type="AlphaFoldDB" id="A0A124E0J7"/>
<dbReference type="GO" id="GO:0007165">
    <property type="term" value="P:signal transduction"/>
    <property type="evidence" value="ECO:0007669"/>
    <property type="project" value="InterPro"/>
</dbReference>
<dbReference type="Gene3D" id="3.40.50.10140">
    <property type="entry name" value="Toll/interleukin-1 receptor homology (TIR) domain"/>
    <property type="match status" value="1"/>
</dbReference>
<dbReference type="InterPro" id="IPR035897">
    <property type="entry name" value="Toll_tir_struct_dom_sf"/>
</dbReference>
<gene>
    <name evidence="2" type="ORF">RMCB_4806</name>
</gene>
<sequence>MAVTYQIQMIQVDRKAWSADLRSAIENELRSVGVHLDVTVEFTGSNPDPRAPSVAVVLAGPAAKDSDKVKQAIVDAIRVGRVVIPVVEDLTNFHEVIPVPVAHANGFEWSGDRPERRLARVLLEELGIEDRNRRVFISHKREDGLGAAEQLHDQLAHHRFVPFIDRFAVPPGDDVQAHIADALESYAFLLLLETPEAHRSKWVFDEVDYALSHQMGLQIVRWPDDPKPIPGSGDLPRITLSAADLATDAHGYDVLTPTALDRVIHEVEKAHAHALVRRRRYLVRSVEDAARGAGATCIPLRHWSLDVMFPTRRSIVGVTPRTPAAEDLQRIDQTRTIIDPDARAMLVHTARYLRENTRTHLEWIIHDRDLHLIPDNAVGGAW</sequence>
<feature type="domain" description="TIR" evidence="1">
    <location>
        <begin position="135"/>
        <end position="242"/>
    </location>
</feature>